<dbReference type="EMBL" id="CP060789">
    <property type="protein sequence ID" value="QNP54563.1"/>
    <property type="molecule type" value="Genomic_DNA"/>
</dbReference>
<evidence type="ECO:0000313" key="4">
    <source>
        <dbReference type="EMBL" id="QNP54563.1"/>
    </source>
</evidence>
<dbReference type="SUPFAM" id="SSF55811">
    <property type="entry name" value="Nudix"/>
    <property type="match status" value="1"/>
</dbReference>
<gene>
    <name evidence="4" type="ORF">H9L22_09390</name>
</gene>
<evidence type="ECO:0000256" key="1">
    <source>
        <dbReference type="ARBA" id="ARBA00001946"/>
    </source>
</evidence>
<dbReference type="InterPro" id="IPR015797">
    <property type="entry name" value="NUDIX_hydrolase-like_dom_sf"/>
</dbReference>
<evidence type="ECO:0000259" key="3">
    <source>
        <dbReference type="PROSITE" id="PS51462"/>
    </source>
</evidence>
<dbReference type="PRINTS" id="PR00502">
    <property type="entry name" value="NUDIXFAMILY"/>
</dbReference>
<evidence type="ECO:0000313" key="5">
    <source>
        <dbReference type="Proteomes" id="UP000516117"/>
    </source>
</evidence>
<dbReference type="PROSITE" id="PS51462">
    <property type="entry name" value="NUDIX"/>
    <property type="match status" value="1"/>
</dbReference>
<keyword evidence="2" id="KW-0378">Hydrolase</keyword>
<comment type="cofactor">
    <cofactor evidence="1">
        <name>Mg(2+)</name>
        <dbReference type="ChEBI" id="CHEBI:18420"/>
    </cofactor>
</comment>
<name>A0A7H0H1Z7_9ACTN</name>
<dbReference type="CDD" id="cd04690">
    <property type="entry name" value="NUDIX_Hydrolase"/>
    <property type="match status" value="1"/>
</dbReference>
<dbReference type="KEGG" id="tdf:H9L22_09390"/>
<dbReference type="Gene3D" id="3.90.79.10">
    <property type="entry name" value="Nucleoside Triphosphate Pyrophosphohydrolase"/>
    <property type="match status" value="1"/>
</dbReference>
<dbReference type="PANTHER" id="PTHR43046">
    <property type="entry name" value="GDP-MANNOSE MANNOSYL HYDROLASE"/>
    <property type="match status" value="1"/>
</dbReference>
<sequence length="139" mass="15106">MPRLIHVTAVVLLDREGRVLLVRKRGTSMWMNPGGKPHPGESPAEAGAREVREELGLRLDPARLEYLGELRAAAANEADHVVVAETFRWPEVVAGDAVAPAAEIEALRWVGPAEFDGVDVAPLFTERIAPLLGGEWKLS</sequence>
<dbReference type="GO" id="GO:0016787">
    <property type="term" value="F:hydrolase activity"/>
    <property type="evidence" value="ECO:0007669"/>
    <property type="project" value="UniProtKB-KW"/>
</dbReference>
<protein>
    <submittedName>
        <fullName evidence="4">NUDIX domain-containing protein</fullName>
    </submittedName>
</protein>
<dbReference type="PANTHER" id="PTHR43046:SF2">
    <property type="entry name" value="8-OXO-DGTP DIPHOSPHATASE-RELATED"/>
    <property type="match status" value="1"/>
</dbReference>
<reference evidence="4 5" key="1">
    <citation type="submission" date="2020-08" db="EMBL/GenBank/DDBJ databases">
        <title>Genome sequence of Tessaracoccus defluvii JCM 17540T.</title>
        <authorList>
            <person name="Hyun D.-W."/>
            <person name="Bae J.-W."/>
        </authorList>
    </citation>
    <scope>NUCLEOTIDE SEQUENCE [LARGE SCALE GENOMIC DNA]</scope>
    <source>
        <strain evidence="4 5">JCM 17540</strain>
    </source>
</reference>
<accession>A0A7H0H1Z7</accession>
<dbReference type="InterPro" id="IPR020476">
    <property type="entry name" value="Nudix_hydrolase"/>
</dbReference>
<keyword evidence="5" id="KW-1185">Reference proteome</keyword>
<dbReference type="AlphaFoldDB" id="A0A7H0H1Z7"/>
<organism evidence="4 5">
    <name type="scientific">Tessaracoccus defluvii</name>
    <dbReference type="NCBI Taxonomy" id="1285901"/>
    <lineage>
        <taxon>Bacteria</taxon>
        <taxon>Bacillati</taxon>
        <taxon>Actinomycetota</taxon>
        <taxon>Actinomycetes</taxon>
        <taxon>Propionibacteriales</taxon>
        <taxon>Propionibacteriaceae</taxon>
        <taxon>Tessaracoccus</taxon>
    </lineage>
</organism>
<proteinExistence type="predicted"/>
<dbReference type="Pfam" id="PF00293">
    <property type="entry name" value="NUDIX"/>
    <property type="match status" value="1"/>
</dbReference>
<dbReference type="InterPro" id="IPR000086">
    <property type="entry name" value="NUDIX_hydrolase_dom"/>
</dbReference>
<dbReference type="Proteomes" id="UP000516117">
    <property type="component" value="Chromosome"/>
</dbReference>
<evidence type="ECO:0000256" key="2">
    <source>
        <dbReference type="ARBA" id="ARBA00022801"/>
    </source>
</evidence>
<dbReference type="RefSeq" id="WP_187719703.1">
    <property type="nucleotide sequence ID" value="NZ_BAABBL010000006.1"/>
</dbReference>
<feature type="domain" description="Nudix hydrolase" evidence="3">
    <location>
        <begin position="3"/>
        <end position="134"/>
    </location>
</feature>